<evidence type="ECO:0000313" key="3">
    <source>
        <dbReference type="Proteomes" id="UP001178507"/>
    </source>
</evidence>
<feature type="non-terminal residue" evidence="2">
    <location>
        <position position="1"/>
    </location>
</feature>
<reference evidence="2" key="1">
    <citation type="submission" date="2023-08" db="EMBL/GenBank/DDBJ databases">
        <authorList>
            <person name="Chen Y."/>
            <person name="Shah S."/>
            <person name="Dougan E. K."/>
            <person name="Thang M."/>
            <person name="Chan C."/>
        </authorList>
    </citation>
    <scope>NUCLEOTIDE SEQUENCE</scope>
</reference>
<proteinExistence type="predicted"/>
<sequence>MYIAVQLGTAQAYAALPAQELHQELPLPFAPELHGESPEVQAESDEAAPKLPSTEDAEAGKSSETKLDEVVFKMPSDKVVLLQLNGNHVRLLVDGDLQLEQVKLFEIDVAQRRYQADSWQGKFQDEEDVPKIQEQAERLFDRAAKALLKLPAGSSVQ</sequence>
<keyword evidence="3" id="KW-1185">Reference proteome</keyword>
<dbReference type="EMBL" id="CAUJNA010000140">
    <property type="protein sequence ID" value="CAJ1372518.1"/>
    <property type="molecule type" value="Genomic_DNA"/>
</dbReference>
<evidence type="ECO:0000313" key="2">
    <source>
        <dbReference type="EMBL" id="CAJ1372518.1"/>
    </source>
</evidence>
<comment type="caution">
    <text evidence="2">The sequence shown here is derived from an EMBL/GenBank/DDBJ whole genome shotgun (WGS) entry which is preliminary data.</text>
</comment>
<protein>
    <submittedName>
        <fullName evidence="2">Uncharacterized protein</fullName>
    </submittedName>
</protein>
<gene>
    <name evidence="2" type="ORF">EVOR1521_LOCUS2579</name>
</gene>
<evidence type="ECO:0000256" key="1">
    <source>
        <dbReference type="SAM" id="MobiDB-lite"/>
    </source>
</evidence>
<accession>A0AA36HNR2</accession>
<organism evidence="2 3">
    <name type="scientific">Effrenium voratum</name>
    <dbReference type="NCBI Taxonomy" id="2562239"/>
    <lineage>
        <taxon>Eukaryota</taxon>
        <taxon>Sar</taxon>
        <taxon>Alveolata</taxon>
        <taxon>Dinophyceae</taxon>
        <taxon>Suessiales</taxon>
        <taxon>Symbiodiniaceae</taxon>
        <taxon>Effrenium</taxon>
    </lineage>
</organism>
<name>A0AA36HNR2_9DINO</name>
<dbReference type="Proteomes" id="UP001178507">
    <property type="component" value="Unassembled WGS sequence"/>
</dbReference>
<feature type="region of interest" description="Disordered" evidence="1">
    <location>
        <begin position="30"/>
        <end position="65"/>
    </location>
</feature>
<dbReference type="AlphaFoldDB" id="A0AA36HNR2"/>